<dbReference type="Pfam" id="PF02775">
    <property type="entry name" value="TPP_enzyme_C"/>
    <property type="match status" value="1"/>
</dbReference>
<dbReference type="CDD" id="cd07037">
    <property type="entry name" value="TPP_PYR_MenD"/>
    <property type="match status" value="1"/>
</dbReference>
<evidence type="ECO:0000256" key="5">
    <source>
        <dbReference type="ARBA" id="ARBA00023211"/>
    </source>
</evidence>
<evidence type="ECO:0000256" key="1">
    <source>
        <dbReference type="ARBA" id="ARBA00022679"/>
    </source>
</evidence>
<dbReference type="GO" id="GO:0070204">
    <property type="term" value="F:2-succinyl-5-enolpyruvyl-6-hydroxy-3-cyclohexene-1-carboxylic-acid synthase activity"/>
    <property type="evidence" value="ECO:0007669"/>
    <property type="project" value="UniProtKB-UniRule"/>
</dbReference>
<evidence type="ECO:0000256" key="4">
    <source>
        <dbReference type="ARBA" id="ARBA00023052"/>
    </source>
</evidence>
<keyword evidence="11" id="KW-1185">Reference proteome</keyword>
<dbReference type="Gene3D" id="3.40.50.970">
    <property type="match status" value="2"/>
</dbReference>
<accession>A0A7Z0D5Q5</accession>
<feature type="domain" description="Thiamine pyrophosphate enzyme TPP-binding" evidence="8">
    <location>
        <begin position="443"/>
        <end position="565"/>
    </location>
</feature>
<comment type="catalytic activity">
    <reaction evidence="6">
        <text>isochorismate + 2-oxoglutarate + H(+) = 5-enolpyruvoyl-6-hydroxy-2-succinyl-cyclohex-3-ene-1-carboxylate + CO2</text>
        <dbReference type="Rhea" id="RHEA:25593"/>
        <dbReference type="ChEBI" id="CHEBI:15378"/>
        <dbReference type="ChEBI" id="CHEBI:16526"/>
        <dbReference type="ChEBI" id="CHEBI:16810"/>
        <dbReference type="ChEBI" id="CHEBI:29780"/>
        <dbReference type="ChEBI" id="CHEBI:58818"/>
        <dbReference type="EC" id="2.2.1.9"/>
    </reaction>
</comment>
<evidence type="ECO:0000313" key="11">
    <source>
        <dbReference type="Proteomes" id="UP000539111"/>
    </source>
</evidence>
<dbReference type="SUPFAM" id="SSF52518">
    <property type="entry name" value="Thiamin diphosphate-binding fold (THDP-binding)"/>
    <property type="match status" value="2"/>
</dbReference>
<dbReference type="RefSeq" id="WP_179429610.1">
    <property type="nucleotide sequence ID" value="NZ_JACBZP010000001.1"/>
</dbReference>
<comment type="similarity">
    <text evidence="6">Belongs to the TPP enzyme family. MenD subfamily.</text>
</comment>
<dbReference type="InterPro" id="IPR004433">
    <property type="entry name" value="MenaQ_synth_MenD"/>
</dbReference>
<dbReference type="GO" id="GO:0000287">
    <property type="term" value="F:magnesium ion binding"/>
    <property type="evidence" value="ECO:0007669"/>
    <property type="project" value="UniProtKB-UniRule"/>
</dbReference>
<dbReference type="GO" id="GO:0009234">
    <property type="term" value="P:menaquinone biosynthetic process"/>
    <property type="evidence" value="ECO:0007669"/>
    <property type="project" value="UniProtKB-UniRule"/>
</dbReference>
<dbReference type="Proteomes" id="UP000539111">
    <property type="component" value="Unassembled WGS sequence"/>
</dbReference>
<protein>
    <recommendedName>
        <fullName evidence="6">2-succinyl-5-enolpyruvyl-6-hydroxy-3-cyclohexene-1-carboxylate synthase</fullName>
        <shortName evidence="6">SEPHCHC synthase</shortName>
        <ecNumber evidence="6">2.2.1.9</ecNumber>
    </recommendedName>
    <alternativeName>
        <fullName evidence="6">Menaquinone biosynthesis protein MenD</fullName>
    </alternativeName>
</protein>
<evidence type="ECO:0000259" key="9">
    <source>
        <dbReference type="Pfam" id="PF02776"/>
    </source>
</evidence>
<dbReference type="InterPro" id="IPR012001">
    <property type="entry name" value="Thiamin_PyroP_enz_TPP-bd_dom"/>
</dbReference>
<keyword evidence="3 6" id="KW-0460">Magnesium</keyword>
<comment type="cofactor">
    <cofactor evidence="6">
        <name>Mg(2+)</name>
        <dbReference type="ChEBI" id="CHEBI:18420"/>
    </cofactor>
    <cofactor evidence="6">
        <name>Mn(2+)</name>
        <dbReference type="ChEBI" id="CHEBI:29035"/>
    </cofactor>
</comment>
<keyword evidence="4 6" id="KW-0786">Thiamine pyrophosphate</keyword>
<keyword evidence="1 6" id="KW-0808">Transferase</keyword>
<dbReference type="GO" id="GO:0030976">
    <property type="term" value="F:thiamine pyrophosphate binding"/>
    <property type="evidence" value="ECO:0007669"/>
    <property type="project" value="UniProtKB-UniRule"/>
</dbReference>
<dbReference type="UniPathway" id="UPA01057">
    <property type="reaction ID" value="UER00164"/>
</dbReference>
<dbReference type="InterPro" id="IPR011766">
    <property type="entry name" value="TPP_enzyme_TPP-bd"/>
</dbReference>
<dbReference type="CDD" id="cd02009">
    <property type="entry name" value="TPP_SHCHC_synthase"/>
    <property type="match status" value="1"/>
</dbReference>
<evidence type="ECO:0000259" key="8">
    <source>
        <dbReference type="Pfam" id="PF02775"/>
    </source>
</evidence>
<keyword evidence="5 6" id="KW-0464">Manganese</keyword>
<comment type="subunit">
    <text evidence="6">Homodimer.</text>
</comment>
<dbReference type="EC" id="2.2.1.9" evidence="6"/>
<gene>
    <name evidence="6" type="primary">menD</name>
    <name evidence="10" type="ORF">BJY26_003678</name>
</gene>
<comment type="cofactor">
    <cofactor evidence="6">
        <name>thiamine diphosphate</name>
        <dbReference type="ChEBI" id="CHEBI:58937"/>
    </cofactor>
    <text evidence="6">Binds 1 thiamine pyrophosphate per subunit.</text>
</comment>
<dbReference type="EMBL" id="JACBZP010000001">
    <property type="protein sequence ID" value="NYI69372.1"/>
    <property type="molecule type" value="Genomic_DNA"/>
</dbReference>
<keyword evidence="2 6" id="KW-0479">Metal-binding</keyword>
<dbReference type="PANTHER" id="PTHR42916">
    <property type="entry name" value="2-SUCCINYL-5-ENOLPYRUVYL-6-HYDROXY-3-CYCLOHEXENE-1-CARBOXYLATE SYNTHASE"/>
    <property type="match status" value="1"/>
</dbReference>
<comment type="function">
    <text evidence="6">Catalyzes the thiamine diphosphate-dependent decarboxylation of 2-oxoglutarate and the subsequent addition of the resulting succinic semialdehyde-thiamine pyrophosphate anion to isochorismate to yield 2-succinyl-5-enolpyruvyl-6-hydroxy-3-cyclohexene-1-carboxylate (SEPHCHC).</text>
</comment>
<dbReference type="PANTHER" id="PTHR42916:SF1">
    <property type="entry name" value="PROTEIN PHYLLO, CHLOROPLASTIC"/>
    <property type="match status" value="1"/>
</dbReference>
<dbReference type="GO" id="GO:0030145">
    <property type="term" value="F:manganese ion binding"/>
    <property type="evidence" value="ECO:0007669"/>
    <property type="project" value="UniProtKB-UniRule"/>
</dbReference>
<dbReference type="HAMAP" id="MF_01659">
    <property type="entry name" value="MenD"/>
    <property type="match status" value="1"/>
</dbReference>
<dbReference type="AlphaFoldDB" id="A0A7Z0D5Q5"/>
<evidence type="ECO:0000256" key="6">
    <source>
        <dbReference type="HAMAP-Rule" id="MF_01659"/>
    </source>
</evidence>
<comment type="pathway">
    <text evidence="6">Quinol/quinone metabolism; menaquinone biosynthesis.</text>
</comment>
<comment type="caution">
    <text evidence="10">The sequence shown here is derived from an EMBL/GenBank/DDBJ whole genome shotgun (WGS) entry which is preliminary data.</text>
</comment>
<dbReference type="PIRSF" id="PIRSF004983">
    <property type="entry name" value="MenD"/>
    <property type="match status" value="1"/>
</dbReference>
<proteinExistence type="inferred from homology"/>
<keyword evidence="6" id="KW-0474">Menaquinone biosynthesis</keyword>
<dbReference type="InterPro" id="IPR029061">
    <property type="entry name" value="THDP-binding"/>
</dbReference>
<name>A0A7Z0D5Q5_9MICO</name>
<dbReference type="Pfam" id="PF02776">
    <property type="entry name" value="TPP_enzyme_N"/>
    <property type="match status" value="1"/>
</dbReference>
<evidence type="ECO:0000313" key="10">
    <source>
        <dbReference type="EMBL" id="NYI69372.1"/>
    </source>
</evidence>
<evidence type="ECO:0000256" key="3">
    <source>
        <dbReference type="ARBA" id="ARBA00022842"/>
    </source>
</evidence>
<evidence type="ECO:0000256" key="7">
    <source>
        <dbReference type="SAM" id="MobiDB-lite"/>
    </source>
</evidence>
<dbReference type="Gene3D" id="3.40.50.1220">
    <property type="entry name" value="TPP-binding domain"/>
    <property type="match status" value="1"/>
</dbReference>
<comment type="pathway">
    <text evidence="6">Quinol/quinone metabolism; 1,4-dihydroxy-2-naphthoate biosynthesis; 1,4-dihydroxy-2-naphthoate from chorismate: step 2/7.</text>
</comment>
<sequence length="611" mass="63711">MNVSTLTARALVTELIRSRIRHVVLSPGSRSAPLAYALTAAADRGLIRLHVRIDERVAGFTALGLAKGELVQNALIGGDPVGEGATPSDPVAIVTTSGTAVANLHPAVLEASYGGVPLIVLSADRPAELRGTGSNQTLRAQHTLFTTDVRHAVDVPAVGQPSDVAEPAEALRTAIALARGGAGPAADGADPRPGPVHVNVSFRPPLVPDDEPYTPEQNADGPATPGSPRVRQRQTAGSETGQLRLRRGPRTVIVAGDSPNPATGRAACRLADAAGWPVLAEPTSGARRGSVDAYRLVLAESPLTERIERVVVFGHPTLSRPVNELLSRPDIEHVVVTADPRAFGAGVPGGRCVPGVTFDPGNPDASGDADAAVGESADRAWRDAWIREGARALSAVADVLDDAVELTGPAVAADVVAATGPRDVLVVGSSNPIRDVDLVMPAEERTVVASRGLAGIDGTIATASGIALALPQSRVRVLVGDLTALHDSGALMIGPLEDAPDLEIIVFNDDGGGIFATLEQGDDRLAASFERIFGTPHGARFDHLAAAYGLEYECVDLAAGLRRALGTWTWGRRRLIEVRGDRLGRRRLDRRIRARVHAALEAPARPDVPPA</sequence>
<organism evidence="10 11">
    <name type="scientific">Spelaeicoccus albus</name>
    <dbReference type="NCBI Taxonomy" id="1280376"/>
    <lineage>
        <taxon>Bacteria</taxon>
        <taxon>Bacillati</taxon>
        <taxon>Actinomycetota</taxon>
        <taxon>Actinomycetes</taxon>
        <taxon>Micrococcales</taxon>
        <taxon>Brevibacteriaceae</taxon>
        <taxon>Spelaeicoccus</taxon>
    </lineage>
</organism>
<dbReference type="UniPathway" id="UPA00079"/>
<feature type="region of interest" description="Disordered" evidence="7">
    <location>
        <begin position="181"/>
        <end position="260"/>
    </location>
</feature>
<feature type="domain" description="Thiamine pyrophosphate enzyme N-terminal TPP-binding" evidence="9">
    <location>
        <begin position="8"/>
        <end position="138"/>
    </location>
</feature>
<dbReference type="NCBIfam" id="TIGR00173">
    <property type="entry name" value="menD"/>
    <property type="match status" value="1"/>
</dbReference>
<evidence type="ECO:0000256" key="2">
    <source>
        <dbReference type="ARBA" id="ARBA00022723"/>
    </source>
</evidence>
<reference evidence="10 11" key="1">
    <citation type="submission" date="2020-07" db="EMBL/GenBank/DDBJ databases">
        <title>Sequencing the genomes of 1000 actinobacteria strains.</title>
        <authorList>
            <person name="Klenk H.-P."/>
        </authorList>
    </citation>
    <scope>NUCLEOTIDE SEQUENCE [LARGE SCALE GENOMIC DNA]</scope>
    <source>
        <strain evidence="10 11">DSM 26341</strain>
    </source>
</reference>